<dbReference type="Proteomes" id="UP001603857">
    <property type="component" value="Unassembled WGS sequence"/>
</dbReference>
<keyword evidence="1" id="KW-0732">Signal</keyword>
<dbReference type="AlphaFoldDB" id="A0ABD1LU36"/>
<name>A0ABD1LU36_9FABA</name>
<evidence type="ECO:0000256" key="1">
    <source>
        <dbReference type="SAM" id="SignalP"/>
    </source>
</evidence>
<keyword evidence="3" id="KW-1185">Reference proteome</keyword>
<reference evidence="2 3" key="1">
    <citation type="submission" date="2024-08" db="EMBL/GenBank/DDBJ databases">
        <title>Insights into the chromosomal genome structure of Flemingia macrophylla.</title>
        <authorList>
            <person name="Ding Y."/>
            <person name="Zhao Y."/>
            <person name="Bi W."/>
            <person name="Wu M."/>
            <person name="Zhao G."/>
            <person name="Gong Y."/>
            <person name="Li W."/>
            <person name="Zhang P."/>
        </authorList>
    </citation>
    <scope>NUCLEOTIDE SEQUENCE [LARGE SCALE GENOMIC DNA]</scope>
    <source>
        <strain evidence="2">DYQJB</strain>
        <tissue evidence="2">Leaf</tissue>
    </source>
</reference>
<feature type="chain" id="PRO_5044770053" evidence="1">
    <location>
        <begin position="27"/>
        <end position="107"/>
    </location>
</feature>
<evidence type="ECO:0000313" key="3">
    <source>
        <dbReference type="Proteomes" id="UP001603857"/>
    </source>
</evidence>
<proteinExistence type="predicted"/>
<gene>
    <name evidence="2" type="ORF">Fmac_020441</name>
</gene>
<accession>A0ABD1LU36</accession>
<dbReference type="EMBL" id="JBGMDY010000007">
    <property type="protein sequence ID" value="KAL2327014.1"/>
    <property type="molecule type" value="Genomic_DNA"/>
</dbReference>
<comment type="caution">
    <text evidence="2">The sequence shown here is derived from an EMBL/GenBank/DDBJ whole genome shotgun (WGS) entry which is preliminary data.</text>
</comment>
<feature type="signal peptide" evidence="1">
    <location>
        <begin position="1"/>
        <end position="26"/>
    </location>
</feature>
<protein>
    <submittedName>
        <fullName evidence="2">Uncharacterized protein</fullName>
    </submittedName>
</protein>
<evidence type="ECO:0000313" key="2">
    <source>
        <dbReference type="EMBL" id="KAL2327014.1"/>
    </source>
</evidence>
<sequence length="107" mass="11791">MNPEKSLIATLFLVVALSSMSLRVEGRHILQTTILPQPPMPTIPIPRMPHFPSIPRLPQPPMPIIPIPKMPTFPFLKLPPLPCPLFPEVPTNDPSFFSPPPSTSSSP</sequence>
<organism evidence="2 3">
    <name type="scientific">Flemingia macrophylla</name>
    <dbReference type="NCBI Taxonomy" id="520843"/>
    <lineage>
        <taxon>Eukaryota</taxon>
        <taxon>Viridiplantae</taxon>
        <taxon>Streptophyta</taxon>
        <taxon>Embryophyta</taxon>
        <taxon>Tracheophyta</taxon>
        <taxon>Spermatophyta</taxon>
        <taxon>Magnoliopsida</taxon>
        <taxon>eudicotyledons</taxon>
        <taxon>Gunneridae</taxon>
        <taxon>Pentapetalae</taxon>
        <taxon>rosids</taxon>
        <taxon>fabids</taxon>
        <taxon>Fabales</taxon>
        <taxon>Fabaceae</taxon>
        <taxon>Papilionoideae</taxon>
        <taxon>50 kb inversion clade</taxon>
        <taxon>NPAAA clade</taxon>
        <taxon>indigoferoid/millettioid clade</taxon>
        <taxon>Phaseoleae</taxon>
        <taxon>Flemingia</taxon>
    </lineage>
</organism>